<evidence type="ECO:0000256" key="1">
    <source>
        <dbReference type="SAM" id="Phobius"/>
    </source>
</evidence>
<evidence type="ECO:0000259" key="2">
    <source>
        <dbReference type="Pfam" id="PF04389"/>
    </source>
</evidence>
<feature type="transmembrane region" description="Helical" evidence="1">
    <location>
        <begin position="327"/>
        <end position="344"/>
    </location>
</feature>
<feature type="transmembrane region" description="Helical" evidence="1">
    <location>
        <begin position="436"/>
        <end position="455"/>
    </location>
</feature>
<dbReference type="Gene3D" id="3.40.630.10">
    <property type="entry name" value="Zn peptidases"/>
    <property type="match status" value="1"/>
</dbReference>
<dbReference type="Proteomes" id="UP001320843">
    <property type="component" value="Unassembled WGS sequence"/>
</dbReference>
<dbReference type="EMBL" id="JANFWR010000009">
    <property type="protein sequence ID" value="MCW0399200.1"/>
    <property type="molecule type" value="Genomic_DNA"/>
</dbReference>
<feature type="transmembrane region" description="Helical" evidence="1">
    <location>
        <begin position="411"/>
        <end position="430"/>
    </location>
</feature>
<feature type="transmembrane region" description="Helical" evidence="1">
    <location>
        <begin position="254"/>
        <end position="274"/>
    </location>
</feature>
<feature type="transmembrane region" description="Helical" evidence="1">
    <location>
        <begin position="380"/>
        <end position="399"/>
    </location>
</feature>
<feature type="transmembrane region" description="Helical" evidence="1">
    <location>
        <begin position="356"/>
        <end position="374"/>
    </location>
</feature>
<reference evidence="3 4" key="1">
    <citation type="submission" date="2022-06" db="EMBL/GenBank/DDBJ databases">
        <title>Dynamics of rice microbiomes reveals core vertical transmitted seed endophytes.</title>
        <authorList>
            <person name="Liao K."/>
            <person name="Zhang X."/>
        </authorList>
    </citation>
    <scope>NUCLEOTIDE SEQUENCE [LARGE SCALE GENOMIC DNA]</scope>
    <source>
        <strain evidence="3 4">YT10-10-1</strain>
    </source>
</reference>
<comment type="caution">
    <text evidence="3">The sequence shown here is derived from an EMBL/GenBank/DDBJ whole genome shotgun (WGS) entry which is preliminary data.</text>
</comment>
<sequence length="683" mass="72466">MDQLGQLGVQAEVQQGLGVDVAANGSRAGFAHNIIARLPGRLPGKALMLVAHYDSVVNGSGAADDAASVAAILETLRVLKAGKPLRNDVVVLLTDGEEAGSLGARAFLDAHSADGKIGLVLNFEYRGNAGPVYMFQTSRDNATLIDGFATAPRPVGTSLMSEIYRLMPNDTDLSAFLDAGVPGLNFAAIGGMSAYHTPLDRPENISKATLLHQGQTMLAMTRHFGNADISALQTGDAIYFNLPGLGLVRYSTAWTWPLSIIALALLALAFHRGVRRGELRPARAVLALPVLLLLATILAIAVLLLWLGICAIQPAYRNLGEVYNPGWYWLGFVAFGIGGFTVLAGRLGKRITPVELGMGALLGWSLALLASAAWAPGFNFLLVAIVVPPLLVINAGLWPHQALDTYPTTRSLAWATLAVIPGTVLAAPLLQGLLQAVTTHAAALAIFVLALLLGPTTPLLAALRRRWLIPAIPCVASVVLIVAGLLTTGFDRAHPIPDSLIYVQNGNDGKAFWISPDATLDAWAGAVFGSHPQRRKLTEVYGPQARDYWVSSAPSFGLPAPAIDVLHDTVAGDIRTLQLRIRSLRRAPEIRVFPEGAELLGVRVGGKDAGGRTSNRWGLILYALPAEGIDVELRVKANRSFGLRVIDRTYGLGGLGAPERASDRMAEGNSAGDTVQSVNFIKF</sequence>
<dbReference type="InterPro" id="IPR007484">
    <property type="entry name" value="Peptidase_M28"/>
</dbReference>
<accession>A0ABT3DUN2</accession>
<dbReference type="PANTHER" id="PTHR12147:SF26">
    <property type="entry name" value="PEPTIDASE M28 DOMAIN-CONTAINING PROTEIN"/>
    <property type="match status" value="1"/>
</dbReference>
<dbReference type="PANTHER" id="PTHR12147">
    <property type="entry name" value="METALLOPEPTIDASE M28 FAMILY MEMBER"/>
    <property type="match status" value="1"/>
</dbReference>
<protein>
    <recommendedName>
        <fullName evidence="2">Peptidase M28 domain-containing protein</fullName>
    </recommendedName>
</protein>
<proteinExistence type="predicted"/>
<keyword evidence="4" id="KW-1185">Reference proteome</keyword>
<feature type="transmembrane region" description="Helical" evidence="1">
    <location>
        <begin position="286"/>
        <end position="307"/>
    </location>
</feature>
<keyword evidence="1" id="KW-0812">Transmembrane</keyword>
<keyword evidence="1" id="KW-0472">Membrane</keyword>
<gene>
    <name evidence="3" type="ORF">NB700_001756</name>
</gene>
<feature type="domain" description="Peptidase M28" evidence="2">
    <location>
        <begin position="33"/>
        <end position="220"/>
    </location>
</feature>
<dbReference type="SUPFAM" id="SSF53187">
    <property type="entry name" value="Zn-dependent exopeptidases"/>
    <property type="match status" value="1"/>
</dbReference>
<keyword evidence="1" id="KW-1133">Transmembrane helix</keyword>
<dbReference type="InterPro" id="IPR045175">
    <property type="entry name" value="M28_fam"/>
</dbReference>
<evidence type="ECO:0000313" key="4">
    <source>
        <dbReference type="Proteomes" id="UP001320843"/>
    </source>
</evidence>
<evidence type="ECO:0000313" key="3">
    <source>
        <dbReference type="EMBL" id="MCW0399200.1"/>
    </source>
</evidence>
<dbReference type="Pfam" id="PF04389">
    <property type="entry name" value="Peptidase_M28"/>
    <property type="match status" value="1"/>
</dbReference>
<organism evidence="3 4">
    <name type="scientific">Xanthomonas sacchari</name>
    <dbReference type="NCBI Taxonomy" id="56458"/>
    <lineage>
        <taxon>Bacteria</taxon>
        <taxon>Pseudomonadati</taxon>
        <taxon>Pseudomonadota</taxon>
        <taxon>Gammaproteobacteria</taxon>
        <taxon>Lysobacterales</taxon>
        <taxon>Lysobacteraceae</taxon>
        <taxon>Xanthomonas</taxon>
    </lineage>
</organism>
<name>A0ABT3DUN2_9XANT</name>
<feature type="transmembrane region" description="Helical" evidence="1">
    <location>
        <begin position="467"/>
        <end position="490"/>
    </location>
</feature>